<feature type="transmembrane region" description="Helical" evidence="7">
    <location>
        <begin position="588"/>
        <end position="609"/>
    </location>
</feature>
<keyword evidence="2" id="KW-1003">Cell membrane</keyword>
<feature type="transmembrane region" description="Helical" evidence="7">
    <location>
        <begin position="219"/>
        <end position="252"/>
    </location>
</feature>
<organism evidence="9 10">
    <name type="scientific">Kribbella lupini</name>
    <dbReference type="NCBI Taxonomy" id="291602"/>
    <lineage>
        <taxon>Bacteria</taxon>
        <taxon>Bacillati</taxon>
        <taxon>Actinomycetota</taxon>
        <taxon>Actinomycetes</taxon>
        <taxon>Propionibacteriales</taxon>
        <taxon>Kribbellaceae</taxon>
        <taxon>Kribbella</taxon>
    </lineage>
</organism>
<feature type="transmembrane region" description="Helical" evidence="7">
    <location>
        <begin position="401"/>
        <end position="423"/>
    </location>
</feature>
<evidence type="ECO:0000256" key="1">
    <source>
        <dbReference type="ARBA" id="ARBA00004651"/>
    </source>
</evidence>
<evidence type="ECO:0000259" key="8">
    <source>
        <dbReference type="Pfam" id="PF03176"/>
    </source>
</evidence>
<proteinExistence type="predicted"/>
<evidence type="ECO:0000313" key="10">
    <source>
        <dbReference type="Proteomes" id="UP001500363"/>
    </source>
</evidence>
<dbReference type="SUPFAM" id="SSF82866">
    <property type="entry name" value="Multidrug efflux transporter AcrB transmembrane domain"/>
    <property type="match status" value="2"/>
</dbReference>
<evidence type="ECO:0000256" key="4">
    <source>
        <dbReference type="ARBA" id="ARBA00022989"/>
    </source>
</evidence>
<feature type="domain" description="Membrane transport protein MMPL" evidence="8">
    <location>
        <begin position="431"/>
        <end position="739"/>
    </location>
</feature>
<evidence type="ECO:0000256" key="5">
    <source>
        <dbReference type="ARBA" id="ARBA00023136"/>
    </source>
</evidence>
<comment type="subcellular location">
    <subcellularLocation>
        <location evidence="1">Cell membrane</location>
        <topology evidence="1">Multi-pass membrane protein</topology>
    </subcellularLocation>
</comment>
<dbReference type="Gene3D" id="1.20.1640.10">
    <property type="entry name" value="Multidrug efflux transporter AcrB transmembrane domain"/>
    <property type="match status" value="2"/>
</dbReference>
<evidence type="ECO:0000256" key="6">
    <source>
        <dbReference type="SAM" id="MobiDB-lite"/>
    </source>
</evidence>
<evidence type="ECO:0000256" key="3">
    <source>
        <dbReference type="ARBA" id="ARBA00022692"/>
    </source>
</evidence>
<dbReference type="InterPro" id="IPR004869">
    <property type="entry name" value="MMPL_dom"/>
</dbReference>
<comment type="caution">
    <text evidence="9">The sequence shown here is derived from an EMBL/GenBank/DDBJ whole genome shotgun (WGS) entry which is preliminary data.</text>
</comment>
<keyword evidence="4 7" id="KW-1133">Transmembrane helix</keyword>
<dbReference type="EMBL" id="BAAANC010000003">
    <property type="protein sequence ID" value="GAA1546777.1"/>
    <property type="molecule type" value="Genomic_DNA"/>
</dbReference>
<feature type="transmembrane region" description="Helical" evidence="7">
    <location>
        <begin position="707"/>
        <end position="730"/>
    </location>
</feature>
<keyword evidence="5 7" id="KW-0472">Membrane</keyword>
<dbReference type="InterPro" id="IPR050545">
    <property type="entry name" value="Mycobact_MmpL"/>
</dbReference>
<feature type="domain" description="Membrane transport protein MMPL" evidence="8">
    <location>
        <begin position="96"/>
        <end position="386"/>
    </location>
</feature>
<feature type="compositionally biased region" description="Polar residues" evidence="6">
    <location>
        <begin position="22"/>
        <end position="32"/>
    </location>
</feature>
<dbReference type="PANTHER" id="PTHR33406">
    <property type="entry name" value="MEMBRANE PROTEIN MJ1562-RELATED"/>
    <property type="match status" value="1"/>
</dbReference>
<feature type="transmembrane region" description="Helical" evidence="7">
    <location>
        <begin position="264"/>
        <end position="283"/>
    </location>
</feature>
<evidence type="ECO:0000313" key="9">
    <source>
        <dbReference type="EMBL" id="GAA1546777.1"/>
    </source>
</evidence>
<feature type="transmembrane region" description="Helical" evidence="7">
    <location>
        <begin position="629"/>
        <end position="650"/>
    </location>
</feature>
<protein>
    <submittedName>
        <fullName evidence="9">MMPL family transporter</fullName>
    </submittedName>
</protein>
<evidence type="ECO:0000256" key="2">
    <source>
        <dbReference type="ARBA" id="ARBA00022475"/>
    </source>
</evidence>
<feature type="transmembrane region" description="Helical" evidence="7">
    <location>
        <begin position="671"/>
        <end position="695"/>
    </location>
</feature>
<feature type="transmembrane region" description="Helical" evidence="7">
    <location>
        <begin position="335"/>
        <end position="362"/>
    </location>
</feature>
<gene>
    <name evidence="9" type="ORF">GCM10009741_57910</name>
</gene>
<feature type="transmembrane region" description="Helical" evidence="7">
    <location>
        <begin position="304"/>
        <end position="329"/>
    </location>
</feature>
<feature type="region of interest" description="Disordered" evidence="6">
    <location>
        <begin position="14"/>
        <end position="39"/>
    </location>
</feature>
<dbReference type="Pfam" id="PF03176">
    <property type="entry name" value="MMPL"/>
    <property type="match status" value="2"/>
</dbReference>
<dbReference type="Proteomes" id="UP001500363">
    <property type="component" value="Unassembled WGS sequence"/>
</dbReference>
<keyword evidence="10" id="KW-1185">Reference proteome</keyword>
<reference evidence="10" key="1">
    <citation type="journal article" date="2019" name="Int. J. Syst. Evol. Microbiol.">
        <title>The Global Catalogue of Microorganisms (GCM) 10K type strain sequencing project: providing services to taxonomists for standard genome sequencing and annotation.</title>
        <authorList>
            <consortium name="The Broad Institute Genomics Platform"/>
            <consortium name="The Broad Institute Genome Sequencing Center for Infectious Disease"/>
            <person name="Wu L."/>
            <person name="Ma J."/>
        </authorList>
    </citation>
    <scope>NUCLEOTIDE SEQUENCE [LARGE SCALE GENOMIC DNA]</scope>
    <source>
        <strain evidence="10">JCM 14303</strain>
    </source>
</reference>
<sequence length="764" mass="80347">MGIGSVAEGLRCQGARRRAEGQGSQMSGQLNSRAERRSRGPLTVRAARWSATHPWRAIALWLAVVVACFALGSMTGTKESTNEGDIGEVTRADDIVKSGNFDDPDVESVLITPSSGSLDQAKANEVAKVVTERMRALGGVADVAQPILAPNKNALIVRVELKDGDDDNRVQPLLDATAKVQQETPGLRVEQVGGESIDKALNETLGEDFKRAEMFSLPVTLAILLVAFGALIAATVPLLLALSAVAAAIGLAAAASQFVPAVDAVNSVILLIGMAVGVDYSLFYLRREREERAKGRGHVDAVEIAAATSGHAVVVSGTAVIISMAGLFLARDAVFSSFAVGSILVVAVAVAGSLTVLPAVLAKLGRWVDRPRIPLLWRLTARTSAPRFWPAVLKPALKHPVATLTVSVVALLAVASPALGMTLKFPGTEDLPRDTAVMQAYDRLTAAFPSTGTSHEVAIKAPADQQAAVQAALVELGKRTAGDSLYAEDGLEKPRVSADGRVTVVEVATPYEGGSEQARDSLAKLRTELIPQTVGKVPGAEYAVGGFVAADVDYAAHTRSKLPLVIGFVLLLTMIVMMVTFRSVVVAVTAIGLNLLSAGAAYGVVTAVFQNTWAEGLLDFRSNGAVVSWLPLFLFVVLFGLSMDYHVFVVSRIREAVLRGVPTKQAVAEGITGSAGVVTSAAAVMIGVFAVFATLSTLDMKQLGVGLAVAILIDATIIRAVVLPSIMTLLGDANWWAPKWLRRTPPKHAVTQAPEEERELTPVG</sequence>
<keyword evidence="3 7" id="KW-0812">Transmembrane</keyword>
<dbReference type="PANTHER" id="PTHR33406:SF13">
    <property type="entry name" value="MEMBRANE PROTEIN YDFJ"/>
    <property type="match status" value="1"/>
</dbReference>
<accession>A0ABP4MLF0</accession>
<name>A0ABP4MLF0_9ACTN</name>
<feature type="transmembrane region" description="Helical" evidence="7">
    <location>
        <begin position="562"/>
        <end position="581"/>
    </location>
</feature>
<evidence type="ECO:0000256" key="7">
    <source>
        <dbReference type="SAM" id="Phobius"/>
    </source>
</evidence>